<comment type="caution">
    <text evidence="1">The sequence shown here is derived from an EMBL/GenBank/DDBJ whole genome shotgun (WGS) entry which is preliminary data.</text>
</comment>
<organism evidence="1 2">
    <name type="scientific">Tropilaelaps mercedesae</name>
    <dbReference type="NCBI Taxonomy" id="418985"/>
    <lineage>
        <taxon>Eukaryota</taxon>
        <taxon>Metazoa</taxon>
        <taxon>Ecdysozoa</taxon>
        <taxon>Arthropoda</taxon>
        <taxon>Chelicerata</taxon>
        <taxon>Arachnida</taxon>
        <taxon>Acari</taxon>
        <taxon>Parasitiformes</taxon>
        <taxon>Mesostigmata</taxon>
        <taxon>Gamasina</taxon>
        <taxon>Dermanyssoidea</taxon>
        <taxon>Laelapidae</taxon>
        <taxon>Tropilaelaps</taxon>
    </lineage>
</organism>
<dbReference type="InParanoid" id="A0A1V9XYL2"/>
<keyword evidence="2" id="KW-1185">Reference proteome</keyword>
<gene>
    <name evidence="1" type="ORF">BIW11_06317</name>
</gene>
<accession>A0A1V9XYL2</accession>
<proteinExistence type="predicted"/>
<dbReference type="EMBL" id="MNPL01002068">
    <property type="protein sequence ID" value="OQR78574.1"/>
    <property type="molecule type" value="Genomic_DNA"/>
</dbReference>
<reference evidence="1 2" key="1">
    <citation type="journal article" date="2017" name="Gigascience">
        <title>Draft genome of the honey bee ectoparasitic mite, Tropilaelaps mercedesae, is shaped by the parasitic life history.</title>
        <authorList>
            <person name="Dong X."/>
            <person name="Armstrong S.D."/>
            <person name="Xia D."/>
            <person name="Makepeace B.L."/>
            <person name="Darby A.C."/>
            <person name="Kadowaki T."/>
        </authorList>
    </citation>
    <scope>NUCLEOTIDE SEQUENCE [LARGE SCALE GENOMIC DNA]</scope>
    <source>
        <strain evidence="1">Wuxi-XJTLU</strain>
    </source>
</reference>
<evidence type="ECO:0000313" key="2">
    <source>
        <dbReference type="Proteomes" id="UP000192247"/>
    </source>
</evidence>
<dbReference type="Proteomes" id="UP000192247">
    <property type="component" value="Unassembled WGS sequence"/>
</dbReference>
<name>A0A1V9XYL2_9ACAR</name>
<dbReference type="AlphaFoldDB" id="A0A1V9XYL2"/>
<protein>
    <submittedName>
        <fullName evidence="1">Uncharacterized protein</fullName>
    </submittedName>
</protein>
<evidence type="ECO:0000313" key="1">
    <source>
        <dbReference type="EMBL" id="OQR78574.1"/>
    </source>
</evidence>
<sequence length="116" mass="13226">MALNDSEKATIVELLRQARFEKHAFEHSILAEYEFEVIRLHDHNRELADDLGTDTFGQLSDEGITEQARSVIRVSHRIATRQRACRSYSGTSLCKMLTKIACLMKVSICHMKTSSQ</sequence>